<feature type="transmembrane region" description="Helical" evidence="2">
    <location>
        <begin position="36"/>
        <end position="56"/>
    </location>
</feature>
<dbReference type="AlphaFoldDB" id="A0A3R5WNI0"/>
<dbReference type="GO" id="GO:0016020">
    <property type="term" value="C:membrane"/>
    <property type="evidence" value="ECO:0007669"/>
    <property type="project" value="InterPro"/>
</dbReference>
<feature type="transmembrane region" description="Helical" evidence="2">
    <location>
        <begin position="65"/>
        <end position="86"/>
    </location>
</feature>
<feature type="transmembrane region" description="Helical" evidence="2">
    <location>
        <begin position="294"/>
        <end position="311"/>
    </location>
</feature>
<dbReference type="PANTHER" id="PTHR22911">
    <property type="entry name" value="ACYL-MALONYL CONDENSING ENZYME-RELATED"/>
    <property type="match status" value="1"/>
</dbReference>
<dbReference type="OrthoDB" id="9806718at2"/>
<feature type="domain" description="EamA" evidence="3">
    <location>
        <begin position="175"/>
        <end position="310"/>
    </location>
</feature>
<organism evidence="4 5">
    <name type="scientific">Coprococcus eutactus</name>
    <dbReference type="NCBI Taxonomy" id="33043"/>
    <lineage>
        <taxon>Bacteria</taxon>
        <taxon>Bacillati</taxon>
        <taxon>Bacillota</taxon>
        <taxon>Clostridia</taxon>
        <taxon>Lachnospirales</taxon>
        <taxon>Lachnospiraceae</taxon>
        <taxon>Coprococcus</taxon>
    </lineage>
</organism>
<feature type="domain" description="EamA" evidence="3">
    <location>
        <begin position="1"/>
        <end position="136"/>
    </location>
</feature>
<dbReference type="InterPro" id="IPR037185">
    <property type="entry name" value="EmrE-like"/>
</dbReference>
<accession>A0A3R5WNI0</accession>
<evidence type="ECO:0000259" key="3">
    <source>
        <dbReference type="Pfam" id="PF00892"/>
    </source>
</evidence>
<comment type="caution">
    <text evidence="4">The sequence shown here is derived from an EMBL/GenBank/DDBJ whole genome shotgun (WGS) entry which is preliminary data.</text>
</comment>
<protein>
    <submittedName>
        <fullName evidence="4">EamA family transporter</fullName>
    </submittedName>
</protein>
<feature type="transmembrane region" description="Helical" evidence="2">
    <location>
        <begin position="176"/>
        <end position="196"/>
    </location>
</feature>
<sequence length="313" mass="33480">MWILFAVSSSSFAGITAILAKCGIRKTDSDVATAIRTVVVLLFAWLMVLVTGAWTADTHISGKTLLFLILSGLATGASWLCYFRALQKGDINKVVPIDKSSTVLTILLALIFLHEGITWVKGISIVMIGVGTMLMITKKKTADDQEMSGKDVEYMSTDGGSVAQKQRGMGLLHGSWLLYAVLSAVFASLTAILGKVGISDINSNLGTAIRTTVVLVMAWLMVFVSGKQHEIKGIEKKELLFIALSGIATGASWLCYYRALQDGPASVVVPIDKLSMLITIAFSGIVFHEKLTKKAAVGVVCITAGTLLIAMNF</sequence>
<keyword evidence="2" id="KW-0472">Membrane</keyword>
<feature type="transmembrane region" description="Helical" evidence="2">
    <location>
        <begin position="106"/>
        <end position="130"/>
    </location>
</feature>
<dbReference type="SUPFAM" id="SSF103481">
    <property type="entry name" value="Multidrug resistance efflux transporter EmrE"/>
    <property type="match status" value="2"/>
</dbReference>
<reference evidence="4 5" key="1">
    <citation type="submission" date="2018-08" db="EMBL/GenBank/DDBJ databases">
        <title>A genome reference for cultivated species of the human gut microbiota.</title>
        <authorList>
            <person name="Zou Y."/>
            <person name="Xue W."/>
            <person name="Luo G."/>
        </authorList>
    </citation>
    <scope>NUCLEOTIDE SEQUENCE [LARGE SCALE GENOMIC DNA]</scope>
    <source>
        <strain evidence="4 5">AF22-21</strain>
    </source>
</reference>
<feature type="transmembrane region" description="Helical" evidence="2">
    <location>
        <begin position="265"/>
        <end position="287"/>
    </location>
</feature>
<dbReference type="PANTHER" id="PTHR22911:SF137">
    <property type="entry name" value="SOLUTE CARRIER FAMILY 35 MEMBER G2-RELATED"/>
    <property type="match status" value="1"/>
</dbReference>
<feature type="transmembrane region" description="Helical" evidence="2">
    <location>
        <begin position="238"/>
        <end position="259"/>
    </location>
</feature>
<keyword evidence="2" id="KW-0812">Transmembrane</keyword>
<dbReference type="Gene3D" id="1.10.3730.20">
    <property type="match status" value="2"/>
</dbReference>
<keyword evidence="2" id="KW-1133">Transmembrane helix</keyword>
<dbReference type="Proteomes" id="UP000283295">
    <property type="component" value="Unassembled WGS sequence"/>
</dbReference>
<dbReference type="InterPro" id="IPR000620">
    <property type="entry name" value="EamA_dom"/>
</dbReference>
<evidence type="ECO:0000256" key="2">
    <source>
        <dbReference type="SAM" id="Phobius"/>
    </source>
</evidence>
<evidence type="ECO:0000256" key="1">
    <source>
        <dbReference type="ARBA" id="ARBA00007362"/>
    </source>
</evidence>
<name>A0A3R5WNI0_9FIRM</name>
<feature type="transmembrane region" description="Helical" evidence="2">
    <location>
        <begin position="208"/>
        <end position="226"/>
    </location>
</feature>
<comment type="similarity">
    <text evidence="1">Belongs to the EamA transporter family.</text>
</comment>
<dbReference type="EMBL" id="QRVK01000017">
    <property type="protein sequence ID" value="RGS41737.1"/>
    <property type="molecule type" value="Genomic_DNA"/>
</dbReference>
<evidence type="ECO:0000313" key="5">
    <source>
        <dbReference type="Proteomes" id="UP000283295"/>
    </source>
</evidence>
<dbReference type="Pfam" id="PF00892">
    <property type="entry name" value="EamA"/>
    <property type="match status" value="2"/>
</dbReference>
<gene>
    <name evidence="4" type="ORF">DWX94_08005</name>
</gene>
<evidence type="ECO:0000313" key="4">
    <source>
        <dbReference type="EMBL" id="RGS41737.1"/>
    </source>
</evidence>
<proteinExistence type="inferred from homology"/>